<evidence type="ECO:0000313" key="3">
    <source>
        <dbReference type="Proteomes" id="UP001177003"/>
    </source>
</evidence>
<keyword evidence="3" id="KW-1185">Reference proteome</keyword>
<name>A0AA35ZB55_LACSI</name>
<accession>A0AA35ZB55</accession>
<dbReference type="AlphaFoldDB" id="A0AA35ZB55"/>
<reference evidence="2" key="1">
    <citation type="submission" date="2023-04" db="EMBL/GenBank/DDBJ databases">
        <authorList>
            <person name="Vijverberg K."/>
            <person name="Xiong W."/>
            <person name="Schranz E."/>
        </authorList>
    </citation>
    <scope>NUCLEOTIDE SEQUENCE</scope>
</reference>
<sequence length="143" mass="16679">MVLKSTRFFGQFSQYAAKSMNSLIGKKSCILIPHHLKIHSQVPFAKSQLMKRWNIDFSHVRVLLILLDHPLYFSRLVESYQITHWSNHEPPHHSRSTLRHNDPSRKRRTTTGRGGVHGCCPWPRRPRPANSLRESFSGDSNWL</sequence>
<dbReference type="EMBL" id="OX465082">
    <property type="protein sequence ID" value="CAI9289311.1"/>
    <property type="molecule type" value="Genomic_DNA"/>
</dbReference>
<evidence type="ECO:0000256" key="1">
    <source>
        <dbReference type="SAM" id="MobiDB-lite"/>
    </source>
</evidence>
<feature type="region of interest" description="Disordered" evidence="1">
    <location>
        <begin position="87"/>
        <end position="143"/>
    </location>
</feature>
<proteinExistence type="predicted"/>
<organism evidence="2 3">
    <name type="scientific">Lactuca saligna</name>
    <name type="common">Willowleaf lettuce</name>
    <dbReference type="NCBI Taxonomy" id="75948"/>
    <lineage>
        <taxon>Eukaryota</taxon>
        <taxon>Viridiplantae</taxon>
        <taxon>Streptophyta</taxon>
        <taxon>Embryophyta</taxon>
        <taxon>Tracheophyta</taxon>
        <taxon>Spermatophyta</taxon>
        <taxon>Magnoliopsida</taxon>
        <taxon>eudicotyledons</taxon>
        <taxon>Gunneridae</taxon>
        <taxon>Pentapetalae</taxon>
        <taxon>asterids</taxon>
        <taxon>campanulids</taxon>
        <taxon>Asterales</taxon>
        <taxon>Asteraceae</taxon>
        <taxon>Cichorioideae</taxon>
        <taxon>Cichorieae</taxon>
        <taxon>Lactucinae</taxon>
        <taxon>Lactuca</taxon>
    </lineage>
</organism>
<dbReference type="Proteomes" id="UP001177003">
    <property type="component" value="Chromosome 6"/>
</dbReference>
<gene>
    <name evidence="2" type="ORF">LSALG_LOCUS28555</name>
</gene>
<protein>
    <submittedName>
        <fullName evidence="2">Uncharacterized protein</fullName>
    </submittedName>
</protein>
<evidence type="ECO:0000313" key="2">
    <source>
        <dbReference type="EMBL" id="CAI9289311.1"/>
    </source>
</evidence>
<feature type="compositionally biased region" description="Polar residues" evidence="1">
    <location>
        <begin position="132"/>
        <end position="143"/>
    </location>
</feature>